<evidence type="ECO:0000256" key="1">
    <source>
        <dbReference type="SAM" id="MobiDB-lite"/>
    </source>
</evidence>
<feature type="region of interest" description="Disordered" evidence="1">
    <location>
        <begin position="170"/>
        <end position="191"/>
    </location>
</feature>
<proteinExistence type="predicted"/>
<comment type="caution">
    <text evidence="2">The sequence shown here is derived from an EMBL/GenBank/DDBJ whole genome shotgun (WGS) entry which is preliminary data.</text>
</comment>
<name>A0ABN0XJC4_9ACTN</name>
<sequence length="191" mass="20672">MARRLLLSVSVVVVLGLLAAVWATGGLRAAARPRTRPPGAPVDLGRYVVRVTDAVLVHRRRDDSTLLTVSLQVTSKDHKSVLLADFTANAISLASAGGPALKALMAQGTSQGADTNMLPPRVPITVTLTYGMPRGSVVPPGFHARLEMWRYDHREDFFYGHMVWVSRKPVGSKSKEPGEVAVPLTLRREDG</sequence>
<keyword evidence="3" id="KW-1185">Reference proteome</keyword>
<evidence type="ECO:0000313" key="3">
    <source>
        <dbReference type="Proteomes" id="UP001501822"/>
    </source>
</evidence>
<gene>
    <name evidence="2" type="ORF">GCM10010151_64360</name>
</gene>
<dbReference type="Proteomes" id="UP001501822">
    <property type="component" value="Unassembled WGS sequence"/>
</dbReference>
<evidence type="ECO:0008006" key="4">
    <source>
        <dbReference type="Google" id="ProtNLM"/>
    </source>
</evidence>
<evidence type="ECO:0000313" key="2">
    <source>
        <dbReference type="EMBL" id="GAA0365555.1"/>
    </source>
</evidence>
<dbReference type="EMBL" id="BAAABM010000066">
    <property type="protein sequence ID" value="GAA0365555.1"/>
    <property type="molecule type" value="Genomic_DNA"/>
</dbReference>
<reference evidence="2 3" key="1">
    <citation type="journal article" date="2019" name="Int. J. Syst. Evol. Microbiol.">
        <title>The Global Catalogue of Microorganisms (GCM) 10K type strain sequencing project: providing services to taxonomists for standard genome sequencing and annotation.</title>
        <authorList>
            <consortium name="The Broad Institute Genomics Platform"/>
            <consortium name="The Broad Institute Genome Sequencing Center for Infectious Disease"/>
            <person name="Wu L."/>
            <person name="Ma J."/>
        </authorList>
    </citation>
    <scope>NUCLEOTIDE SEQUENCE [LARGE SCALE GENOMIC DNA]</scope>
    <source>
        <strain evidence="2 3">JCM 3146</strain>
    </source>
</reference>
<protein>
    <recommendedName>
        <fullName evidence="4">Lipoprotein</fullName>
    </recommendedName>
</protein>
<dbReference type="RefSeq" id="WP_252798960.1">
    <property type="nucleotide sequence ID" value="NZ_BAAABM010000066.1"/>
</dbReference>
<organism evidence="2 3">
    <name type="scientific">Actinoallomurus spadix</name>
    <dbReference type="NCBI Taxonomy" id="79912"/>
    <lineage>
        <taxon>Bacteria</taxon>
        <taxon>Bacillati</taxon>
        <taxon>Actinomycetota</taxon>
        <taxon>Actinomycetes</taxon>
        <taxon>Streptosporangiales</taxon>
        <taxon>Thermomonosporaceae</taxon>
        <taxon>Actinoallomurus</taxon>
    </lineage>
</organism>
<accession>A0ABN0XJC4</accession>